<keyword evidence="1" id="KW-0472">Membrane</keyword>
<proteinExistence type="predicted"/>
<keyword evidence="4" id="KW-1185">Reference proteome</keyword>
<sequence length="697" mass="75120">MTTTTATDQTPQQAPHGHRGLSRTTKIVLWVIGVLIALPVIAIIIILNFDWDRARPWLNDKVSQAIERPFKIAGHLQVKWLKPSSTMRPHDRTWRDWIPWPYLIANDIHVGNPTTMEQVDMANVKQFSFSLNPLALLSHTIQIPLLSFDTPAVSLVRLPDGRNNWTFKHEEKKSPWTLDLQRVVFSKGTVHYKDAIEKADITANVDTLDQDATYGVGWTLKGDFRGAPVSGGGKAGAVLSLQNQVEPYPIKADMKLGLVSLAAEGTLTKPTKLAAIDMHLKASGASMARLYAITGVVFPETPAFSTEGQLHGELGDGTSRWVYDKFKGKVGNSDIGGRIQYDARKPRGLLTANVKSNLLDFKDLGPLVGADSNESKQKRGVDEVQPANKALPVETFKTERWTSVDADVKFLATRIIRHGDLPLSNLDTHLTMKNGVLSLHPLKFNMAGGVVTSNITLDGSGRQGKNAIKAVAQTTASHIKINQLFPKISDVKQATVGEINAQAKLTATGNSVATLMADANGELKGLISQGTVSKLLLEEMGLNVGNIILTKLFGDKPVQLNCLATDMEVAKGVAQTRLFVADTDEAVVHVNGGLNLATEQMDFTMKPETKGLRLFSLRAPIYLRGTFKQPDVSIDKGVLAMKAGGALALGTLAAPLAALVPLINAGPGQDSPCAALLAQASAKPKAPPPGKPNGPKK</sequence>
<evidence type="ECO:0000259" key="2">
    <source>
        <dbReference type="Pfam" id="PF05170"/>
    </source>
</evidence>
<feature type="transmembrane region" description="Helical" evidence="1">
    <location>
        <begin position="27"/>
        <end position="49"/>
    </location>
</feature>
<evidence type="ECO:0000256" key="1">
    <source>
        <dbReference type="SAM" id="Phobius"/>
    </source>
</evidence>
<dbReference type="InterPro" id="IPR052894">
    <property type="entry name" value="AsmA-related"/>
</dbReference>
<accession>A0A4Y9SDK7</accession>
<dbReference type="Proteomes" id="UP000298438">
    <property type="component" value="Unassembled WGS sequence"/>
</dbReference>
<dbReference type="EMBL" id="SPVF01000171">
    <property type="protein sequence ID" value="TFW17942.1"/>
    <property type="molecule type" value="Genomic_DNA"/>
</dbReference>
<organism evidence="3 4">
    <name type="scientific">Zemynaea arenosa</name>
    <dbReference type="NCBI Taxonomy" id="2561931"/>
    <lineage>
        <taxon>Bacteria</taxon>
        <taxon>Pseudomonadati</taxon>
        <taxon>Pseudomonadota</taxon>
        <taxon>Betaproteobacteria</taxon>
        <taxon>Burkholderiales</taxon>
        <taxon>Oxalobacteraceae</taxon>
        <taxon>Telluria group</taxon>
        <taxon>Zemynaea</taxon>
    </lineage>
</organism>
<dbReference type="PANTHER" id="PTHR30441:SF9">
    <property type="entry name" value="ASMA FAMILY PROTEIN YHJG"/>
    <property type="match status" value="1"/>
</dbReference>
<name>A0A4Y9SDK7_9BURK</name>
<dbReference type="Pfam" id="PF05170">
    <property type="entry name" value="AsmA"/>
    <property type="match status" value="1"/>
</dbReference>
<evidence type="ECO:0000313" key="3">
    <source>
        <dbReference type="EMBL" id="TFW17942.1"/>
    </source>
</evidence>
<reference evidence="3 4" key="1">
    <citation type="submission" date="2019-03" db="EMBL/GenBank/DDBJ databases">
        <title>Draft Genome Sequence of Massilia arenosa sp. nov., a Novel Massilia Species Isolated from a Sandy-loam Maize Soil.</title>
        <authorList>
            <person name="Raths R."/>
            <person name="Peta V."/>
            <person name="Bucking H."/>
        </authorList>
    </citation>
    <scope>NUCLEOTIDE SEQUENCE [LARGE SCALE GENOMIC DNA]</scope>
    <source>
        <strain evidence="3 4">MC02</strain>
    </source>
</reference>
<gene>
    <name evidence="3" type="ORF">E4L96_13730</name>
</gene>
<protein>
    <submittedName>
        <fullName evidence="3">AsmA family protein</fullName>
    </submittedName>
</protein>
<feature type="domain" description="AsmA" evidence="2">
    <location>
        <begin position="197"/>
        <end position="577"/>
    </location>
</feature>
<evidence type="ECO:0000313" key="4">
    <source>
        <dbReference type="Proteomes" id="UP000298438"/>
    </source>
</evidence>
<dbReference type="RefSeq" id="WP_135207789.1">
    <property type="nucleotide sequence ID" value="NZ_SPVF01000171.1"/>
</dbReference>
<dbReference type="GO" id="GO:0090313">
    <property type="term" value="P:regulation of protein targeting to membrane"/>
    <property type="evidence" value="ECO:0007669"/>
    <property type="project" value="TreeGrafter"/>
</dbReference>
<dbReference type="PANTHER" id="PTHR30441">
    <property type="entry name" value="DUF748 DOMAIN-CONTAINING PROTEIN"/>
    <property type="match status" value="1"/>
</dbReference>
<dbReference type="AlphaFoldDB" id="A0A4Y9SDK7"/>
<keyword evidence="1" id="KW-0812">Transmembrane</keyword>
<dbReference type="InterPro" id="IPR007844">
    <property type="entry name" value="AsmA"/>
</dbReference>
<dbReference type="GO" id="GO:0005886">
    <property type="term" value="C:plasma membrane"/>
    <property type="evidence" value="ECO:0007669"/>
    <property type="project" value="TreeGrafter"/>
</dbReference>
<dbReference type="OrthoDB" id="5749006at2"/>
<comment type="caution">
    <text evidence="3">The sequence shown here is derived from an EMBL/GenBank/DDBJ whole genome shotgun (WGS) entry which is preliminary data.</text>
</comment>
<keyword evidence="1" id="KW-1133">Transmembrane helix</keyword>